<keyword evidence="1" id="KW-0808">Transferase</keyword>
<dbReference type="EMBL" id="JAPNOA010000058">
    <property type="protein sequence ID" value="MCY0967056.1"/>
    <property type="molecule type" value="Genomic_DNA"/>
</dbReference>
<dbReference type="PANTHER" id="PTHR40697">
    <property type="entry name" value="ACETOIN CATABOLISM PROTEIN X"/>
    <property type="match status" value="1"/>
</dbReference>
<dbReference type="RefSeq" id="WP_283175261.1">
    <property type="nucleotide sequence ID" value="NZ_JAPNOA010000058.1"/>
</dbReference>
<evidence type="ECO:0000313" key="1">
    <source>
        <dbReference type="EMBL" id="MCY0967056.1"/>
    </source>
</evidence>
<dbReference type="AlphaFoldDB" id="A0A9X3ITM5"/>
<name>A0A9X3ITM5_9GAMM</name>
<organism evidence="1 2">
    <name type="scientific">Parathalassolituus penaei</name>
    <dbReference type="NCBI Taxonomy" id="2997323"/>
    <lineage>
        <taxon>Bacteria</taxon>
        <taxon>Pseudomonadati</taxon>
        <taxon>Pseudomonadota</taxon>
        <taxon>Gammaproteobacteria</taxon>
        <taxon>Oceanospirillales</taxon>
        <taxon>Oceanospirillaceae</taxon>
        <taxon>Parathalassolituus</taxon>
    </lineage>
</organism>
<dbReference type="Pfam" id="PF01513">
    <property type="entry name" value="NAD_kinase"/>
    <property type="match status" value="1"/>
</dbReference>
<evidence type="ECO:0000313" key="2">
    <source>
        <dbReference type="Proteomes" id="UP001150830"/>
    </source>
</evidence>
<dbReference type="GO" id="GO:0006741">
    <property type="term" value="P:NADP+ biosynthetic process"/>
    <property type="evidence" value="ECO:0007669"/>
    <property type="project" value="InterPro"/>
</dbReference>
<keyword evidence="1" id="KW-0418">Kinase</keyword>
<comment type="caution">
    <text evidence="1">The sequence shown here is derived from an EMBL/GenBank/DDBJ whole genome shotgun (WGS) entry which is preliminary data.</text>
</comment>
<sequence>MLEIGLIVNPMAGIGGAVGLKGSDGAAIVEQALALGAEKKSGLRTRQALGVLADVREQCHFVTCPGEMGADWLAAEGLAFEVLDLGLPLAPTTAEHTRKAAELMLQRQPALLLFAGGDGTARDICAVVGDQLPVLGIPAGVKIHSGVYGITPKASGEVIHRLVTGQLVDVREAEVRDLDEDAFRNGQVRARHYGDMRVPQEGHFVQAVKQGGVEVEELVLADIAACIREEMEDDCLYLIGSGKTTLAITEELGISGTLLGVDAVINGELLAADVNEAAIWQLLQEHPQHKAILSVMGGQGHIIGRGNQQFSARILRALGRENLQLVSTKTKIRGLDGRPLIIDSGDPQLDQDWAGVLEILTGYQDRILYPVA</sequence>
<reference evidence="1" key="1">
    <citation type="submission" date="2022-11" db="EMBL/GenBank/DDBJ databases">
        <title>Parathalassolutuus dongxingensis gen. nov., sp. nov., a novel member of family Oceanospirillaceae isolated from a coastal shrimp pond in Guangxi, China.</title>
        <authorList>
            <person name="Chen H."/>
        </authorList>
    </citation>
    <scope>NUCLEOTIDE SEQUENCE</scope>
    <source>
        <strain evidence="1">G-43</strain>
    </source>
</reference>
<dbReference type="InterPro" id="IPR011386">
    <property type="entry name" value="Put_ATP-NAD_kin"/>
</dbReference>
<keyword evidence="2" id="KW-1185">Reference proteome</keyword>
<gene>
    <name evidence="1" type="ORF">OUO13_17900</name>
</gene>
<dbReference type="Proteomes" id="UP001150830">
    <property type="component" value="Unassembled WGS sequence"/>
</dbReference>
<dbReference type="GO" id="GO:0003951">
    <property type="term" value="F:NAD+ kinase activity"/>
    <property type="evidence" value="ECO:0007669"/>
    <property type="project" value="InterPro"/>
</dbReference>
<protein>
    <submittedName>
        <fullName evidence="1">ATP-NAD kinase family protein</fullName>
    </submittedName>
</protein>
<dbReference type="InterPro" id="IPR002504">
    <property type="entry name" value="NADK"/>
</dbReference>
<proteinExistence type="predicted"/>
<dbReference type="InterPro" id="IPR039065">
    <property type="entry name" value="AcoX-like"/>
</dbReference>
<dbReference type="PIRSF" id="PIRSF016907">
    <property type="entry name" value="Kin_ATP-NAD"/>
    <property type="match status" value="1"/>
</dbReference>
<dbReference type="Pfam" id="PF20143">
    <property type="entry name" value="NAD_kinase_C"/>
    <property type="match status" value="1"/>
</dbReference>
<accession>A0A9X3ITM5</accession>
<dbReference type="PANTHER" id="PTHR40697:SF2">
    <property type="entry name" value="ATP-NAD KINASE-RELATED"/>
    <property type="match status" value="1"/>
</dbReference>